<keyword evidence="2" id="KW-1185">Reference proteome</keyword>
<sequence length="36" mass="4149">MILQSKKGAVADYLQFGGIFRAPIDNWYKFLGFYSC</sequence>
<evidence type="ECO:0000313" key="1">
    <source>
        <dbReference type="EMBL" id="TCL55850.1"/>
    </source>
</evidence>
<proteinExistence type="predicted"/>
<reference evidence="1 2" key="1">
    <citation type="submission" date="2019-03" db="EMBL/GenBank/DDBJ databases">
        <title>Genomic Encyclopedia of Type Strains, Phase IV (KMG-IV): sequencing the most valuable type-strain genomes for metagenomic binning, comparative biology and taxonomic classification.</title>
        <authorList>
            <person name="Goeker M."/>
        </authorList>
    </citation>
    <scope>NUCLEOTIDE SEQUENCE [LARGE SCALE GENOMIC DNA]</scope>
    <source>
        <strain evidence="1 2">LX-B</strain>
    </source>
</reference>
<comment type="caution">
    <text evidence="1">The sequence shown here is derived from an EMBL/GenBank/DDBJ whole genome shotgun (WGS) entry which is preliminary data.</text>
</comment>
<evidence type="ECO:0000313" key="2">
    <source>
        <dbReference type="Proteomes" id="UP000295008"/>
    </source>
</evidence>
<gene>
    <name evidence="1" type="ORF">EDC14_105314</name>
</gene>
<dbReference type="Proteomes" id="UP000295008">
    <property type="component" value="Unassembled WGS sequence"/>
</dbReference>
<name>A0A4R1QXK5_HYDET</name>
<dbReference type="AlphaFoldDB" id="A0A4R1QXK5"/>
<accession>A0A4R1QXK5</accession>
<protein>
    <submittedName>
        <fullName evidence="1">Uncharacterized protein</fullName>
    </submittedName>
</protein>
<dbReference type="EMBL" id="SLUN01000053">
    <property type="protein sequence ID" value="TCL55850.1"/>
    <property type="molecule type" value="Genomic_DNA"/>
</dbReference>
<organism evidence="1 2">
    <name type="scientific">Hydrogenispora ethanolica</name>
    <dbReference type="NCBI Taxonomy" id="1082276"/>
    <lineage>
        <taxon>Bacteria</taxon>
        <taxon>Bacillati</taxon>
        <taxon>Bacillota</taxon>
        <taxon>Hydrogenispora</taxon>
    </lineage>
</organism>